<comment type="caution">
    <text evidence="1">The sequence shown here is derived from an EMBL/GenBank/DDBJ whole genome shotgun (WGS) entry which is preliminary data.</text>
</comment>
<evidence type="ECO:0000313" key="1">
    <source>
        <dbReference type="EMBL" id="TGO31753.1"/>
    </source>
</evidence>
<accession>A0A4Z1GC87</accession>
<dbReference type="Proteomes" id="UP000297814">
    <property type="component" value="Unassembled WGS sequence"/>
</dbReference>
<sequence length="131" mass="14635">MSAFQRSLEIRVVLAVDDTYRGQPTIPDGAKLWSVVINSLDDGYAYKFTVTRSNQVRYFRVDYTRLRSAFSLKCLGSYTNSVDVDGDVTFVANSLCVALQRFMYDGSYGIRGATLPVGIAINVGSRRIRKT</sequence>
<evidence type="ECO:0000313" key="2">
    <source>
        <dbReference type="Proteomes" id="UP000297814"/>
    </source>
</evidence>
<reference evidence="1 2" key="1">
    <citation type="submission" date="2017-12" db="EMBL/GenBank/DDBJ databases">
        <title>Comparative genomics of Botrytis spp.</title>
        <authorList>
            <person name="Valero-Jimenez C.A."/>
            <person name="Tapia P."/>
            <person name="Veloso J."/>
            <person name="Silva-Moreno E."/>
            <person name="Staats M."/>
            <person name="Valdes J.H."/>
            <person name="Van Kan J.A.L."/>
        </authorList>
    </citation>
    <scope>NUCLEOTIDE SEQUENCE [LARGE SCALE GENOMIC DNA]</scope>
    <source>
        <strain evidence="1 2">Bh0001</strain>
    </source>
</reference>
<gene>
    <name evidence="1" type="ORF">BHYA_0418g00010</name>
</gene>
<keyword evidence="2" id="KW-1185">Reference proteome</keyword>
<protein>
    <submittedName>
        <fullName evidence="1">Uncharacterized protein</fullName>
    </submittedName>
</protein>
<dbReference type="EMBL" id="PQXK01000415">
    <property type="protein sequence ID" value="TGO31753.1"/>
    <property type="molecule type" value="Genomic_DNA"/>
</dbReference>
<proteinExistence type="predicted"/>
<organism evidence="1 2">
    <name type="scientific">Botrytis hyacinthi</name>
    <dbReference type="NCBI Taxonomy" id="278943"/>
    <lineage>
        <taxon>Eukaryota</taxon>
        <taxon>Fungi</taxon>
        <taxon>Dikarya</taxon>
        <taxon>Ascomycota</taxon>
        <taxon>Pezizomycotina</taxon>
        <taxon>Leotiomycetes</taxon>
        <taxon>Helotiales</taxon>
        <taxon>Sclerotiniaceae</taxon>
        <taxon>Botrytis</taxon>
    </lineage>
</organism>
<dbReference type="AlphaFoldDB" id="A0A4Z1GC87"/>
<name>A0A4Z1GC87_9HELO</name>